<dbReference type="STRING" id="667676.SAMN05192539_103820"/>
<dbReference type="SUPFAM" id="SSF56300">
    <property type="entry name" value="Metallo-dependent phosphatases"/>
    <property type="match status" value="1"/>
</dbReference>
<protein>
    <submittedName>
        <fullName evidence="2">Calcineurin-like phosphoesterase</fullName>
    </submittedName>
</protein>
<proteinExistence type="predicted"/>
<gene>
    <name evidence="2" type="ORF">SAMN05192539_103820</name>
</gene>
<dbReference type="PANTHER" id="PTHR37844">
    <property type="entry name" value="SER/THR PROTEIN PHOSPHATASE SUPERFAMILY (AFU_ORTHOLOGUE AFUA_1G14840)"/>
    <property type="match status" value="1"/>
</dbReference>
<dbReference type="AlphaFoldDB" id="A0A1H7E6F8"/>
<reference evidence="3" key="1">
    <citation type="submission" date="2016-10" db="EMBL/GenBank/DDBJ databases">
        <authorList>
            <person name="Varghese N."/>
            <person name="Submissions S."/>
        </authorList>
    </citation>
    <scope>NUCLEOTIDE SEQUENCE [LARGE SCALE GENOMIC DNA]</scope>
    <source>
        <strain evidence="3">LMG 26031</strain>
    </source>
</reference>
<dbReference type="EMBL" id="FNYE01000038">
    <property type="protein sequence ID" value="SEK07240.1"/>
    <property type="molecule type" value="Genomic_DNA"/>
</dbReference>
<dbReference type="PANTHER" id="PTHR37844:SF2">
    <property type="entry name" value="SER_THR PROTEIN PHOSPHATASE SUPERFAMILY (AFU_ORTHOLOGUE AFUA_1G14840)"/>
    <property type="match status" value="1"/>
</dbReference>
<evidence type="ECO:0000259" key="1">
    <source>
        <dbReference type="Pfam" id="PF00149"/>
    </source>
</evidence>
<dbReference type="Pfam" id="PF00149">
    <property type="entry name" value="Metallophos"/>
    <property type="match status" value="1"/>
</dbReference>
<dbReference type="InterPro" id="IPR029052">
    <property type="entry name" value="Metallo-depent_PP-like"/>
</dbReference>
<evidence type="ECO:0000313" key="2">
    <source>
        <dbReference type="EMBL" id="SEK07240.1"/>
    </source>
</evidence>
<dbReference type="Proteomes" id="UP000198866">
    <property type="component" value="Unassembled WGS sequence"/>
</dbReference>
<evidence type="ECO:0000313" key="3">
    <source>
        <dbReference type="Proteomes" id="UP000198866"/>
    </source>
</evidence>
<dbReference type="InterPro" id="IPR004843">
    <property type="entry name" value="Calcineurin-like_PHP"/>
</dbReference>
<dbReference type="GO" id="GO:0016787">
    <property type="term" value="F:hydrolase activity"/>
    <property type="evidence" value="ECO:0007669"/>
    <property type="project" value="InterPro"/>
</dbReference>
<name>A0A1H7E6F8_9BURK</name>
<feature type="domain" description="Calcineurin-like phosphoesterase" evidence="1">
    <location>
        <begin position="1"/>
        <end position="216"/>
    </location>
</feature>
<keyword evidence="3" id="KW-1185">Reference proteome</keyword>
<sequence>MRFQVASDLHLEMLSRRFPGYRIIEPAADADALILAGDIHSHTRALDAFSCWPVPVVCVHGNHEPMSAHYWGIVRELARKAQGGMVRYLEQSVFEMDDVRVLGCCLWADYDLGGRRATSMSEAARAMPDHQFIRVGGGQRFLPSHALAEHQKARRWLEAELARPWSGKTIVVTHHAPHPRSLGSRFADDILNGAFATDLSPLLKSVDLWVHGHTHVSVDFNVGRCRVVCNAAGYARNVRVAVNVNELLFENESFVPSLVIEV</sequence>
<accession>A0A1H7E6F8</accession>
<dbReference type="RefSeq" id="WP_090872567.1">
    <property type="nucleotide sequence ID" value="NZ_FNYE01000038.1"/>
</dbReference>
<dbReference type="OrthoDB" id="356681at2"/>
<dbReference type="Gene3D" id="3.60.21.10">
    <property type="match status" value="2"/>
</dbReference>
<organism evidence="2 3">
    <name type="scientific">Paraburkholderia diazotrophica</name>
    <dbReference type="NCBI Taxonomy" id="667676"/>
    <lineage>
        <taxon>Bacteria</taxon>
        <taxon>Pseudomonadati</taxon>
        <taxon>Pseudomonadota</taxon>
        <taxon>Betaproteobacteria</taxon>
        <taxon>Burkholderiales</taxon>
        <taxon>Burkholderiaceae</taxon>
        <taxon>Paraburkholderia</taxon>
    </lineage>
</organism>